<dbReference type="GO" id="GO:0005634">
    <property type="term" value="C:nucleus"/>
    <property type="evidence" value="ECO:0007669"/>
    <property type="project" value="UniProtKB-SubCell"/>
</dbReference>
<protein>
    <recommendedName>
        <fullName evidence="6">HMG box domain-containing protein</fullName>
    </recommendedName>
</protein>
<dbReference type="GO" id="GO:0003677">
    <property type="term" value="F:DNA binding"/>
    <property type="evidence" value="ECO:0007669"/>
    <property type="project" value="UniProtKB-UniRule"/>
</dbReference>
<dbReference type="InterPro" id="IPR050140">
    <property type="entry name" value="SRY-related_HMG-box_TF-like"/>
</dbReference>
<organism evidence="7 8">
    <name type="scientific">Hypothenemus hampei</name>
    <name type="common">Coffee berry borer</name>
    <dbReference type="NCBI Taxonomy" id="57062"/>
    <lineage>
        <taxon>Eukaryota</taxon>
        <taxon>Metazoa</taxon>
        <taxon>Ecdysozoa</taxon>
        <taxon>Arthropoda</taxon>
        <taxon>Hexapoda</taxon>
        <taxon>Insecta</taxon>
        <taxon>Pterygota</taxon>
        <taxon>Neoptera</taxon>
        <taxon>Endopterygota</taxon>
        <taxon>Coleoptera</taxon>
        <taxon>Polyphaga</taxon>
        <taxon>Cucujiformia</taxon>
        <taxon>Curculionidae</taxon>
        <taxon>Scolytinae</taxon>
        <taxon>Hypothenemus</taxon>
    </lineage>
</organism>
<accession>A0ABD1FBA4</accession>
<feature type="compositionally biased region" description="Polar residues" evidence="5">
    <location>
        <begin position="28"/>
        <end position="48"/>
    </location>
</feature>
<comment type="caution">
    <text evidence="7">The sequence shown here is derived from an EMBL/GenBank/DDBJ whole genome shotgun (WGS) entry which is preliminary data.</text>
</comment>
<gene>
    <name evidence="7" type="ORF">ABEB36_003287</name>
</gene>
<dbReference type="InterPro" id="IPR036910">
    <property type="entry name" value="HMG_box_dom_sf"/>
</dbReference>
<dbReference type="PANTHER" id="PTHR10270:SF323">
    <property type="entry name" value="TRANSCRIPTION FACTOR SOX-14-RELATED"/>
    <property type="match status" value="1"/>
</dbReference>
<feature type="compositionally biased region" description="Basic residues" evidence="5">
    <location>
        <begin position="133"/>
        <end position="143"/>
    </location>
</feature>
<sequence>MVPQQMESSRSESPNANGALPVFGSQLVDKNSSTPYSDATQTKKNNPNHIKRPMNAFMVWSQIERRKICEVSPDMHNAEISKNLGKRWKLLNDEQRQPFIEEAERLRQLHQKEYPDYKYRPRKKTAKPTPKSATKKSSRKQKSKRNDTNNNNDSLVKDKIFNRRTVPESVANRLKGKLTIPEPVVEPKAEPVTRMEISYDTYDTIRDSLPVPTAQLPPISFLAKVPSSPSCETPDSPESATIYDDSWVNFSVKEEPDDTRLTCGTTMTNALEDLENLELLPMDDIDLSKLTDIESSFDAASNSSGSHLDFSWNMDNTWSEVDLLM</sequence>
<proteinExistence type="predicted"/>
<comment type="subcellular location">
    <subcellularLocation>
        <location evidence="1">Nucleus</location>
    </subcellularLocation>
</comment>
<dbReference type="Pfam" id="PF00505">
    <property type="entry name" value="HMG_box"/>
    <property type="match status" value="1"/>
</dbReference>
<dbReference type="EMBL" id="JBDJPC010000002">
    <property type="protein sequence ID" value="KAL1513950.1"/>
    <property type="molecule type" value="Genomic_DNA"/>
</dbReference>
<dbReference type="AlphaFoldDB" id="A0ABD1FBA4"/>
<evidence type="ECO:0000256" key="1">
    <source>
        <dbReference type="ARBA" id="ARBA00004123"/>
    </source>
</evidence>
<evidence type="ECO:0000256" key="2">
    <source>
        <dbReference type="ARBA" id="ARBA00023125"/>
    </source>
</evidence>
<keyword evidence="8" id="KW-1185">Reference proteome</keyword>
<evidence type="ECO:0000313" key="8">
    <source>
        <dbReference type="Proteomes" id="UP001566132"/>
    </source>
</evidence>
<feature type="region of interest" description="Disordered" evidence="5">
    <location>
        <begin position="111"/>
        <end position="159"/>
    </location>
</feature>
<evidence type="ECO:0000256" key="3">
    <source>
        <dbReference type="ARBA" id="ARBA00023242"/>
    </source>
</evidence>
<dbReference type="PANTHER" id="PTHR10270">
    <property type="entry name" value="SOX TRANSCRIPTION FACTOR"/>
    <property type="match status" value="1"/>
</dbReference>
<feature type="domain" description="HMG box" evidence="6">
    <location>
        <begin position="50"/>
        <end position="118"/>
    </location>
</feature>
<evidence type="ECO:0000256" key="5">
    <source>
        <dbReference type="SAM" id="MobiDB-lite"/>
    </source>
</evidence>
<keyword evidence="2 4" id="KW-0238">DNA-binding</keyword>
<reference evidence="7 8" key="1">
    <citation type="submission" date="2024-05" db="EMBL/GenBank/DDBJ databases">
        <title>Genetic variation in Jamaican populations of the coffee berry borer (Hypothenemus hampei).</title>
        <authorList>
            <person name="Errbii M."/>
            <person name="Myrie A."/>
        </authorList>
    </citation>
    <scope>NUCLEOTIDE SEQUENCE [LARGE SCALE GENOMIC DNA]</scope>
    <source>
        <strain evidence="7">JA-Hopewell-2020-01-JO</strain>
        <tissue evidence="7">Whole body</tissue>
    </source>
</reference>
<dbReference type="InterPro" id="IPR009071">
    <property type="entry name" value="HMG_box_dom"/>
</dbReference>
<feature type="region of interest" description="Disordered" evidence="5">
    <location>
        <begin position="1"/>
        <end position="53"/>
    </location>
</feature>
<dbReference type="PROSITE" id="PS50118">
    <property type="entry name" value="HMG_BOX_2"/>
    <property type="match status" value="1"/>
</dbReference>
<evidence type="ECO:0000259" key="6">
    <source>
        <dbReference type="PROSITE" id="PS50118"/>
    </source>
</evidence>
<dbReference type="Proteomes" id="UP001566132">
    <property type="component" value="Unassembled WGS sequence"/>
</dbReference>
<evidence type="ECO:0000313" key="7">
    <source>
        <dbReference type="EMBL" id="KAL1513950.1"/>
    </source>
</evidence>
<dbReference type="SMART" id="SM00398">
    <property type="entry name" value="HMG"/>
    <property type="match status" value="1"/>
</dbReference>
<feature type="compositionally biased region" description="Polar residues" evidence="5">
    <location>
        <begin position="1"/>
        <end position="16"/>
    </location>
</feature>
<dbReference type="SUPFAM" id="SSF47095">
    <property type="entry name" value="HMG-box"/>
    <property type="match status" value="1"/>
</dbReference>
<feature type="DNA-binding region" description="HMG box" evidence="4">
    <location>
        <begin position="50"/>
        <end position="118"/>
    </location>
</feature>
<evidence type="ECO:0000256" key="4">
    <source>
        <dbReference type="PROSITE-ProRule" id="PRU00267"/>
    </source>
</evidence>
<name>A0ABD1FBA4_HYPHA</name>
<dbReference type="FunFam" id="1.10.30.10:FF:000007">
    <property type="entry name" value="Transcription factor SOX"/>
    <property type="match status" value="1"/>
</dbReference>
<keyword evidence="3 4" id="KW-0539">Nucleus</keyword>
<dbReference type="Gene3D" id="1.10.30.10">
    <property type="entry name" value="High mobility group box domain"/>
    <property type="match status" value="1"/>
</dbReference>
<dbReference type="CDD" id="cd22029">
    <property type="entry name" value="HMG-box_SoxC"/>
    <property type="match status" value="1"/>
</dbReference>